<evidence type="ECO:0000313" key="2">
    <source>
        <dbReference type="Proteomes" id="UP000237000"/>
    </source>
</evidence>
<reference evidence="2" key="1">
    <citation type="submission" date="2016-06" db="EMBL/GenBank/DDBJ databases">
        <title>Parallel loss of symbiosis genes in relatives of nitrogen-fixing non-legume Parasponia.</title>
        <authorList>
            <person name="Van Velzen R."/>
            <person name="Holmer R."/>
            <person name="Bu F."/>
            <person name="Rutten L."/>
            <person name="Van Zeijl A."/>
            <person name="Liu W."/>
            <person name="Santuari L."/>
            <person name="Cao Q."/>
            <person name="Sharma T."/>
            <person name="Shen D."/>
            <person name="Roswanjaya Y."/>
            <person name="Wardhani T."/>
            <person name="Kalhor M.S."/>
            <person name="Jansen J."/>
            <person name="Van den Hoogen J."/>
            <person name="Gungor B."/>
            <person name="Hartog M."/>
            <person name="Hontelez J."/>
            <person name="Verver J."/>
            <person name="Yang W.-C."/>
            <person name="Schijlen E."/>
            <person name="Repin R."/>
            <person name="Schilthuizen M."/>
            <person name="Schranz E."/>
            <person name="Heidstra R."/>
            <person name="Miyata K."/>
            <person name="Fedorova E."/>
            <person name="Kohlen W."/>
            <person name="Bisseling T."/>
            <person name="Smit S."/>
            <person name="Geurts R."/>
        </authorList>
    </citation>
    <scope>NUCLEOTIDE SEQUENCE [LARGE SCALE GENOMIC DNA]</scope>
    <source>
        <strain evidence="2">cv. RG33-2</strain>
    </source>
</reference>
<evidence type="ECO:0000313" key="1">
    <source>
        <dbReference type="EMBL" id="PON32992.1"/>
    </source>
</evidence>
<protein>
    <submittedName>
        <fullName evidence="1">Uncharacterized protein</fullName>
    </submittedName>
</protein>
<accession>A0A2P5A8W9</accession>
<sequence length="272" mass="29897">MSGGKYSKMSATLKVDEMWKLDGSKVAYHISQSAIDNFGLSISLRDDGARDSVEMDDFVEEQTGDKASIGCLLASHKELVMEYRSQSYGNDPWQFGKYHNVTSSMKFSNQLFTDRSARNTQLGSLEKEALMNVVILGTVEILLRVNKLESLMVTVKNEFFVNEIMLPMLFSLKNSIGRPAWEITALMPIMEASKLSFLQIIGDATNVTAEISNKPLVKSGESMKTPDLVDGSRGWPIADGLYFGIISGDTLDNTTYVNLGAEHNPSSGVLAA</sequence>
<gene>
    <name evidence="1" type="ORF">TorRG33x02_355690</name>
</gene>
<dbReference type="Proteomes" id="UP000237000">
    <property type="component" value="Unassembled WGS sequence"/>
</dbReference>
<keyword evidence="2" id="KW-1185">Reference proteome</keyword>
<dbReference type="EMBL" id="JXTC01001056">
    <property type="protein sequence ID" value="PON32992.1"/>
    <property type="molecule type" value="Genomic_DNA"/>
</dbReference>
<name>A0A2P5A8W9_TREOI</name>
<proteinExistence type="predicted"/>
<comment type="caution">
    <text evidence="1">The sequence shown here is derived from an EMBL/GenBank/DDBJ whole genome shotgun (WGS) entry which is preliminary data.</text>
</comment>
<organism evidence="1 2">
    <name type="scientific">Trema orientale</name>
    <name type="common">Charcoal tree</name>
    <name type="synonym">Celtis orientalis</name>
    <dbReference type="NCBI Taxonomy" id="63057"/>
    <lineage>
        <taxon>Eukaryota</taxon>
        <taxon>Viridiplantae</taxon>
        <taxon>Streptophyta</taxon>
        <taxon>Embryophyta</taxon>
        <taxon>Tracheophyta</taxon>
        <taxon>Spermatophyta</taxon>
        <taxon>Magnoliopsida</taxon>
        <taxon>eudicotyledons</taxon>
        <taxon>Gunneridae</taxon>
        <taxon>Pentapetalae</taxon>
        <taxon>rosids</taxon>
        <taxon>fabids</taxon>
        <taxon>Rosales</taxon>
        <taxon>Cannabaceae</taxon>
        <taxon>Trema</taxon>
    </lineage>
</organism>
<dbReference type="InParanoid" id="A0A2P5A8W9"/>
<dbReference type="AlphaFoldDB" id="A0A2P5A8W9"/>